<name>A0A4Z1GWD6_9HELO</name>
<comment type="caution">
    <text evidence="2">The sequence shown here is derived from an EMBL/GenBank/DDBJ whole genome shotgun (WGS) entry which is preliminary data.</text>
</comment>
<keyword evidence="3" id="KW-1185">Reference proteome</keyword>
<reference evidence="2 3" key="1">
    <citation type="submission" date="2017-12" db="EMBL/GenBank/DDBJ databases">
        <title>Comparative genomics of Botrytis spp.</title>
        <authorList>
            <person name="Valero-Jimenez C.A."/>
            <person name="Tapia P."/>
            <person name="Veloso J."/>
            <person name="Silva-Moreno E."/>
            <person name="Staats M."/>
            <person name="Valdes J.H."/>
            <person name="Van Kan J.A.L."/>
        </authorList>
    </citation>
    <scope>NUCLEOTIDE SEQUENCE [LARGE SCALE GENOMIC DNA]</scope>
    <source>
        <strain evidence="2 3">Bh0001</strain>
    </source>
</reference>
<protein>
    <submittedName>
        <fullName evidence="2">Uncharacterized protein</fullName>
    </submittedName>
</protein>
<evidence type="ECO:0000313" key="3">
    <source>
        <dbReference type="Proteomes" id="UP000297814"/>
    </source>
</evidence>
<dbReference type="Proteomes" id="UP000297814">
    <property type="component" value="Unassembled WGS sequence"/>
</dbReference>
<organism evidence="2 3">
    <name type="scientific">Botrytis hyacinthi</name>
    <dbReference type="NCBI Taxonomy" id="278943"/>
    <lineage>
        <taxon>Eukaryota</taxon>
        <taxon>Fungi</taxon>
        <taxon>Dikarya</taxon>
        <taxon>Ascomycota</taxon>
        <taxon>Pezizomycotina</taxon>
        <taxon>Leotiomycetes</taxon>
        <taxon>Helotiales</taxon>
        <taxon>Sclerotiniaceae</taxon>
        <taxon>Botrytis</taxon>
    </lineage>
</organism>
<evidence type="ECO:0000313" key="2">
    <source>
        <dbReference type="EMBL" id="TGO37707.1"/>
    </source>
</evidence>
<feature type="compositionally biased region" description="Basic and acidic residues" evidence="1">
    <location>
        <begin position="105"/>
        <end position="114"/>
    </location>
</feature>
<dbReference type="EMBL" id="PQXK01000091">
    <property type="protein sequence ID" value="TGO37707.1"/>
    <property type="molecule type" value="Genomic_DNA"/>
</dbReference>
<accession>A0A4Z1GWD6</accession>
<gene>
    <name evidence="2" type="ORF">BHYA_0091g00410</name>
</gene>
<evidence type="ECO:0000256" key="1">
    <source>
        <dbReference type="SAM" id="MobiDB-lite"/>
    </source>
</evidence>
<sequence length="114" mass="12074">MSFPSPSTPTPTPTSPHQTTHKTASLNPPKPQPLTTKFLEGPMLDEPSQPPASHHFTNAPSTQSISPTKATNPQVPKTTSKPPPRCASEPLDASSPKSTGLSNKTRREIASEAI</sequence>
<feature type="compositionally biased region" description="Pro residues" evidence="1">
    <location>
        <begin position="1"/>
        <end position="14"/>
    </location>
</feature>
<feature type="compositionally biased region" description="Polar residues" evidence="1">
    <location>
        <begin position="55"/>
        <end position="80"/>
    </location>
</feature>
<feature type="region of interest" description="Disordered" evidence="1">
    <location>
        <begin position="1"/>
        <end position="114"/>
    </location>
</feature>
<dbReference type="AlphaFoldDB" id="A0A4Z1GWD6"/>
<proteinExistence type="predicted"/>